<dbReference type="EMBL" id="CP054706">
    <property type="protein sequence ID" value="QQK81825.1"/>
    <property type="molecule type" value="Genomic_DNA"/>
</dbReference>
<dbReference type="NCBIfam" id="NF037995">
    <property type="entry name" value="TRAP_S1"/>
    <property type="match status" value="1"/>
</dbReference>
<gene>
    <name evidence="5" type="ORF">HUG20_02305</name>
</gene>
<dbReference type="PIRSF" id="PIRSF006470">
    <property type="entry name" value="DctB"/>
    <property type="match status" value="1"/>
</dbReference>
<dbReference type="GO" id="GO:0055085">
    <property type="term" value="P:transmembrane transport"/>
    <property type="evidence" value="ECO:0007669"/>
    <property type="project" value="InterPro"/>
</dbReference>
<dbReference type="Proteomes" id="UP000595349">
    <property type="component" value="Chromosome"/>
</dbReference>
<dbReference type="InterPro" id="IPR038404">
    <property type="entry name" value="TRAP_DctP_sf"/>
</dbReference>
<dbReference type="AlphaFoldDB" id="A0A7T6ZE40"/>
<keyword evidence="3" id="KW-0813">Transport</keyword>
<dbReference type="InterPro" id="IPR004682">
    <property type="entry name" value="TRAP_DctP"/>
</dbReference>
<proteinExistence type="inferred from homology"/>
<evidence type="ECO:0000256" key="3">
    <source>
        <dbReference type="ARBA" id="ARBA00022448"/>
    </source>
</evidence>
<dbReference type="NCBIfam" id="TIGR00787">
    <property type="entry name" value="dctP"/>
    <property type="match status" value="1"/>
</dbReference>
<dbReference type="SUPFAM" id="SSF53850">
    <property type="entry name" value="Periplasmic binding protein-like II"/>
    <property type="match status" value="1"/>
</dbReference>
<dbReference type="Gene3D" id="3.40.190.170">
    <property type="entry name" value="Bacterial extracellular solute-binding protein, family 7"/>
    <property type="match status" value="1"/>
</dbReference>
<organism evidence="5 6">
    <name type="scientific">Salicibibacter cibi</name>
    <dbReference type="NCBI Taxonomy" id="2743001"/>
    <lineage>
        <taxon>Bacteria</taxon>
        <taxon>Bacillati</taxon>
        <taxon>Bacillota</taxon>
        <taxon>Bacilli</taxon>
        <taxon>Bacillales</taxon>
        <taxon>Bacillaceae</taxon>
        <taxon>Salicibibacter</taxon>
    </lineage>
</organism>
<name>A0A7T6ZE40_9BACI</name>
<evidence type="ECO:0000256" key="2">
    <source>
        <dbReference type="ARBA" id="ARBA00009023"/>
    </source>
</evidence>
<evidence type="ECO:0000256" key="1">
    <source>
        <dbReference type="ARBA" id="ARBA00004196"/>
    </source>
</evidence>
<dbReference type="InterPro" id="IPR018389">
    <property type="entry name" value="DctP_fam"/>
</dbReference>
<evidence type="ECO:0000313" key="6">
    <source>
        <dbReference type="Proteomes" id="UP000595349"/>
    </source>
</evidence>
<reference evidence="5 6" key="1">
    <citation type="submission" date="2020-06" db="EMBL/GenBank/DDBJ databases">
        <title>Genomic analysis of Salicibibacter sp. NKC21-4.</title>
        <authorList>
            <person name="Oh Y.J."/>
        </authorList>
    </citation>
    <scope>NUCLEOTIDE SEQUENCE [LARGE SCALE GENOMIC DNA]</scope>
    <source>
        <strain evidence="5 6">NKC21-4</strain>
    </source>
</reference>
<sequence length="327" mass="36773">MVASMVALAGCGEESAGSENGGQTIRVAHYFAEDHPHHTALTETFKPLVEENSDGEITVEIFPDSQLGAEEEFYESVQAGTVEMGVPGMIMQDAVEKLAVPEWPFLFDDYDHVQKVLNGEIGDELTEDLEEIHGVKDLAWSANGFRMISSNQPIESMEDLDGLRLRTPNITNYVELGEQLGATISPLPIDEIYTALEQGVIDAQENPIASVRASAWYEVQSEILESEHMFSPNLYVINLDFWNELSEKHQQIVEKAAAESAEDQFELMENSYEEDKEYLEGQGVNFTTPSEEFQEQMSEASEPMYEEFYAEFDWAEDIVQRIGEEAE</sequence>
<dbReference type="PANTHER" id="PTHR33376:SF4">
    <property type="entry name" value="SIALIC ACID-BINDING PERIPLASMIC PROTEIN SIAP"/>
    <property type="match status" value="1"/>
</dbReference>
<keyword evidence="4" id="KW-0732">Signal</keyword>
<evidence type="ECO:0000256" key="4">
    <source>
        <dbReference type="ARBA" id="ARBA00022729"/>
    </source>
</evidence>
<dbReference type="Pfam" id="PF03480">
    <property type="entry name" value="DctP"/>
    <property type="match status" value="1"/>
</dbReference>
<dbReference type="GO" id="GO:0030288">
    <property type="term" value="C:outer membrane-bounded periplasmic space"/>
    <property type="evidence" value="ECO:0007669"/>
    <property type="project" value="InterPro"/>
</dbReference>
<accession>A0A7T6ZE40</accession>
<dbReference type="KEGG" id="scib:HUG20_02305"/>
<comment type="subcellular location">
    <subcellularLocation>
        <location evidence="1">Cell envelope</location>
    </subcellularLocation>
</comment>
<dbReference type="CDD" id="cd13603">
    <property type="entry name" value="PBP2_TRAP_Siap_TeaA_like"/>
    <property type="match status" value="1"/>
</dbReference>
<protein>
    <submittedName>
        <fullName evidence="5">TRAP transporter substrate-binding protein</fullName>
    </submittedName>
</protein>
<dbReference type="PANTHER" id="PTHR33376">
    <property type="match status" value="1"/>
</dbReference>
<evidence type="ECO:0000313" key="5">
    <source>
        <dbReference type="EMBL" id="QQK81825.1"/>
    </source>
</evidence>
<keyword evidence="6" id="KW-1185">Reference proteome</keyword>
<comment type="similarity">
    <text evidence="2">Belongs to the bacterial solute-binding protein 7 family.</text>
</comment>